<keyword evidence="1" id="KW-0808">Transferase</keyword>
<evidence type="ECO:0000313" key="5">
    <source>
        <dbReference type="Proteomes" id="UP001383192"/>
    </source>
</evidence>
<reference evidence="4 5" key="1">
    <citation type="submission" date="2024-01" db="EMBL/GenBank/DDBJ databases">
        <title>A draft genome for a cacao thread blight-causing isolate of Paramarasmius palmivorus.</title>
        <authorList>
            <person name="Baruah I.K."/>
            <person name="Bukari Y."/>
            <person name="Amoako-Attah I."/>
            <person name="Meinhardt L.W."/>
            <person name="Bailey B.A."/>
            <person name="Cohen S.P."/>
        </authorList>
    </citation>
    <scope>NUCLEOTIDE SEQUENCE [LARGE SCALE GENOMIC DNA]</scope>
    <source>
        <strain evidence="4 5">GH-12</strain>
    </source>
</reference>
<evidence type="ECO:0008006" key="6">
    <source>
        <dbReference type="Google" id="ProtNLM"/>
    </source>
</evidence>
<dbReference type="GO" id="GO:0006004">
    <property type="term" value="P:fucose metabolic process"/>
    <property type="evidence" value="ECO:0007669"/>
    <property type="project" value="UniProtKB-KW"/>
</dbReference>
<dbReference type="Gene3D" id="3.40.50.11350">
    <property type="match status" value="1"/>
</dbReference>
<dbReference type="Pfam" id="PF10250">
    <property type="entry name" value="O-FucT"/>
    <property type="match status" value="1"/>
</dbReference>
<dbReference type="AlphaFoldDB" id="A0AAW0B6W0"/>
<dbReference type="Proteomes" id="UP001383192">
    <property type="component" value="Unassembled WGS sequence"/>
</dbReference>
<evidence type="ECO:0000256" key="3">
    <source>
        <dbReference type="ARBA" id="ARBA00023277"/>
    </source>
</evidence>
<dbReference type="CDD" id="cd11296">
    <property type="entry name" value="O-FucT_like"/>
    <property type="match status" value="1"/>
</dbReference>
<sequence>MIPRLPIPQTTFKTRIILRLCLVASLFLILHKTSLGLTNRYPGLIYTINGTSPVNFQFETVFGLGGHGGSCYDEDGEKSHLAVKNLVNGPPARSFRGNLKDDRHYLTTWVNAGLTNEFMGMVNMIYLAMLSDRIPVIPPFAPEDHISENAGYVAFGDVFDLERYRNEVGQAVLEWRDIKKPLMPYEPTVYATANRRQPGHPHYYGQPDTRQPISDHSSFVDTLGCWSTRARPNPDAIPAHSFIEGILPSPTLIWQLNLDVSYTLVPPETRYQLNENGKHVVFAEMAALLYPPAENPKNPKDVESYSWQADVKARANSVLASPSGREVPPDEHLACLDMSYFMTSGVLDFEWAYAWAPAWKMVGRHLRFREDLNEIARGYLRRAFQLEDEESIPPFIAVHIRRGDFVCHGEGECDDTPMDIYGRVVEQVKDELLERKGVRVEKVILASDETSQSFWDEVHGMGWDNIDHSSAGEDTMAKYGEWYLPIMDIVIQSLAKGFVGSPGSTFSMVSGKRVEEWNGGIHKTAFWYA</sequence>
<name>A0AAW0B6W0_9AGAR</name>
<keyword evidence="2" id="KW-0294">Fucose metabolism</keyword>
<keyword evidence="3" id="KW-0119">Carbohydrate metabolism</keyword>
<gene>
    <name evidence="4" type="ORF">VNI00_017164</name>
</gene>
<comment type="caution">
    <text evidence="4">The sequence shown here is derived from an EMBL/GenBank/DDBJ whole genome shotgun (WGS) entry which is preliminary data.</text>
</comment>
<protein>
    <recommendedName>
        <fullName evidence="6">O-fucosyltransferase family protein</fullName>
    </recommendedName>
</protein>
<proteinExistence type="predicted"/>
<dbReference type="GO" id="GO:0016740">
    <property type="term" value="F:transferase activity"/>
    <property type="evidence" value="ECO:0007669"/>
    <property type="project" value="UniProtKB-KW"/>
</dbReference>
<evidence type="ECO:0000313" key="4">
    <source>
        <dbReference type="EMBL" id="KAK7021935.1"/>
    </source>
</evidence>
<keyword evidence="5" id="KW-1185">Reference proteome</keyword>
<dbReference type="EMBL" id="JAYKXP010000158">
    <property type="protein sequence ID" value="KAK7021935.1"/>
    <property type="molecule type" value="Genomic_DNA"/>
</dbReference>
<dbReference type="InterPro" id="IPR019378">
    <property type="entry name" value="GDP-Fuc_O-FucTrfase"/>
</dbReference>
<accession>A0AAW0B6W0</accession>
<organism evidence="4 5">
    <name type="scientific">Paramarasmius palmivorus</name>
    <dbReference type="NCBI Taxonomy" id="297713"/>
    <lineage>
        <taxon>Eukaryota</taxon>
        <taxon>Fungi</taxon>
        <taxon>Dikarya</taxon>
        <taxon>Basidiomycota</taxon>
        <taxon>Agaricomycotina</taxon>
        <taxon>Agaricomycetes</taxon>
        <taxon>Agaricomycetidae</taxon>
        <taxon>Agaricales</taxon>
        <taxon>Marasmiineae</taxon>
        <taxon>Marasmiaceae</taxon>
        <taxon>Paramarasmius</taxon>
    </lineage>
</organism>
<evidence type="ECO:0000256" key="1">
    <source>
        <dbReference type="ARBA" id="ARBA00022679"/>
    </source>
</evidence>
<evidence type="ECO:0000256" key="2">
    <source>
        <dbReference type="ARBA" id="ARBA00023253"/>
    </source>
</evidence>